<comment type="caution">
    <text evidence="2">The sequence shown here is derived from an EMBL/GenBank/DDBJ whole genome shotgun (WGS) entry which is preliminary data.</text>
</comment>
<sequence length="397" mass="41404">MALRLRFLRPAVWRGAALVLALPVSTLAAPPALAADAQLDPASKVRVAASPSQPKVSRTTPFGTASRATILGQGTQLWIEGTGGRVTLERKSGARWVTAASLGVTLQNGRRYATVRVPAAVADSLAGRTVEFRIKAAATPTTSAWTSGAQRLTLPKRTTKVVSSTLANLSGSIVSAVKTKRVSASFMNAEGRTAALQRKVNGSWRTVASAKVRGAIATVKMPVPASARAVSSYRWAVSATAAASAANSGTAKIVTENPRKYTGYKGVLHRQIKAYCPNTVIQIHSRTGGYAGLAYIGTDQIAIVSGLSGNFRKLAALHECAHLRQYAVATKRGASWEQLKARLNKIYGTSGNLGMEMNATCTAKAMGASLIKGAGYTTNCSGARGRAGAAIKAGRTP</sequence>
<gene>
    <name evidence="2" type="ORF">DWB68_08965</name>
</gene>
<keyword evidence="1" id="KW-0732">Signal</keyword>
<dbReference type="Proteomes" id="UP000265419">
    <property type="component" value="Unassembled WGS sequence"/>
</dbReference>
<organism evidence="2 3">
    <name type="scientific">Galactobacter valiniphilus</name>
    <dbReference type="NCBI Taxonomy" id="2676122"/>
    <lineage>
        <taxon>Bacteria</taxon>
        <taxon>Bacillati</taxon>
        <taxon>Actinomycetota</taxon>
        <taxon>Actinomycetes</taxon>
        <taxon>Micrococcales</taxon>
        <taxon>Micrococcaceae</taxon>
        <taxon>Galactobacter</taxon>
    </lineage>
</organism>
<evidence type="ECO:0000313" key="3">
    <source>
        <dbReference type="Proteomes" id="UP000265419"/>
    </source>
</evidence>
<evidence type="ECO:0000256" key="1">
    <source>
        <dbReference type="SAM" id="SignalP"/>
    </source>
</evidence>
<keyword evidence="3" id="KW-1185">Reference proteome</keyword>
<protein>
    <recommendedName>
        <fullName evidence="4">Peptidase M48 domain-containing protein</fullName>
    </recommendedName>
</protein>
<name>A0A399J9H9_9MICC</name>
<evidence type="ECO:0008006" key="4">
    <source>
        <dbReference type="Google" id="ProtNLM"/>
    </source>
</evidence>
<accession>A0A399J9H9</accession>
<reference evidence="2 3" key="1">
    <citation type="submission" date="2018-07" db="EMBL/GenBank/DDBJ databases">
        <title>Arthrobacter sp. nov., isolated from raw cow's milk with high bacterial count.</title>
        <authorList>
            <person name="Hahne J."/>
            <person name="Isele D."/>
            <person name="Lipski A."/>
        </authorList>
    </citation>
    <scope>NUCLEOTIDE SEQUENCE [LARGE SCALE GENOMIC DNA]</scope>
    <source>
        <strain evidence="2 3">JZ R-35</strain>
    </source>
</reference>
<dbReference type="EMBL" id="QQXK01000015">
    <property type="protein sequence ID" value="RII42188.1"/>
    <property type="molecule type" value="Genomic_DNA"/>
</dbReference>
<feature type="signal peptide" evidence="1">
    <location>
        <begin position="1"/>
        <end position="34"/>
    </location>
</feature>
<dbReference type="AlphaFoldDB" id="A0A399J9H9"/>
<feature type="chain" id="PRO_5017334532" description="Peptidase M48 domain-containing protein" evidence="1">
    <location>
        <begin position="35"/>
        <end position="397"/>
    </location>
</feature>
<dbReference type="RefSeq" id="WP_119424796.1">
    <property type="nucleotide sequence ID" value="NZ_QQXK01000015.1"/>
</dbReference>
<proteinExistence type="predicted"/>
<evidence type="ECO:0000313" key="2">
    <source>
        <dbReference type="EMBL" id="RII42188.1"/>
    </source>
</evidence>